<sequence length="430" mass="49941">MAKELEELKKVKHQEIRRNPLGEMNVPFSKRIRDAGLPPKFRMPSKKYSRTEDPISHLERFVHRMEVQNATGLAMCRMFPSTLTDYSQTWFRKLPLETYQEAYNRALEQVDIEKHLRIKVEHDEARLAPRPKKEAPKPVPVKRFQNQPPNRSTYRPPSIPSYQERCPTRRSPLRRSPPRAAPLRSCPGGKEGRCPMKVPTDMRNQYKYCYFHEDVGRNTSECYSLRNQIEGLWRPHPGWNFNSRKNHVRKIPRLNAGHEIFKVSSGSRDPSRSTKIVFVEENVYNTVQPHDDLMLHFAFVWFHRGLCNAYGIKNPAGDSRRSSTSAERDDRVHRGGLGIKGGHLADQLEEIPIKGKDLTKVVKVRGGLDPKVMEDLIKLLREYSDIFAWTYEEMHDIPLSLATHKLAIDSTVKPVKQKRRHFNAERNAAV</sequence>
<dbReference type="Proteomes" id="UP001064489">
    <property type="component" value="Chromosome 13"/>
</dbReference>
<organism evidence="2 3">
    <name type="scientific">Acer negundo</name>
    <name type="common">Box elder</name>
    <dbReference type="NCBI Taxonomy" id="4023"/>
    <lineage>
        <taxon>Eukaryota</taxon>
        <taxon>Viridiplantae</taxon>
        <taxon>Streptophyta</taxon>
        <taxon>Embryophyta</taxon>
        <taxon>Tracheophyta</taxon>
        <taxon>Spermatophyta</taxon>
        <taxon>Magnoliopsida</taxon>
        <taxon>eudicotyledons</taxon>
        <taxon>Gunneridae</taxon>
        <taxon>Pentapetalae</taxon>
        <taxon>rosids</taxon>
        <taxon>malvids</taxon>
        <taxon>Sapindales</taxon>
        <taxon>Sapindaceae</taxon>
        <taxon>Hippocastanoideae</taxon>
        <taxon>Acereae</taxon>
        <taxon>Acer</taxon>
    </lineage>
</organism>
<dbReference type="EMBL" id="JAJSOW010000002">
    <property type="protein sequence ID" value="KAI9198230.1"/>
    <property type="molecule type" value="Genomic_DNA"/>
</dbReference>
<feature type="region of interest" description="Disordered" evidence="1">
    <location>
        <begin position="316"/>
        <end position="337"/>
    </location>
</feature>
<evidence type="ECO:0008006" key="4">
    <source>
        <dbReference type="Google" id="ProtNLM"/>
    </source>
</evidence>
<accession>A0AAD5P444</accession>
<proteinExistence type="predicted"/>
<keyword evidence="3" id="KW-1185">Reference proteome</keyword>
<evidence type="ECO:0000313" key="2">
    <source>
        <dbReference type="EMBL" id="KAI9198230.1"/>
    </source>
</evidence>
<feature type="compositionally biased region" description="Polar residues" evidence="1">
    <location>
        <begin position="144"/>
        <end position="155"/>
    </location>
</feature>
<reference evidence="2 3" key="1">
    <citation type="journal article" date="2022" name="Plant J.">
        <title>Strategies of tolerance reflected in two North American maple genomes.</title>
        <authorList>
            <person name="McEvoy S.L."/>
            <person name="Sezen U.U."/>
            <person name="Trouern-Trend A."/>
            <person name="McMahon S.M."/>
            <person name="Schaberg P.G."/>
            <person name="Yang J."/>
            <person name="Wegrzyn J.L."/>
            <person name="Swenson N.G."/>
        </authorList>
    </citation>
    <scope>NUCLEOTIDE SEQUENCE [LARGE SCALE GENOMIC DNA]</scope>
    <source>
        <strain evidence="2">91603</strain>
    </source>
</reference>
<feature type="region of interest" description="Disordered" evidence="1">
    <location>
        <begin position="123"/>
        <end position="190"/>
    </location>
</feature>
<feature type="compositionally biased region" description="Basic and acidic residues" evidence="1">
    <location>
        <begin position="318"/>
        <end position="333"/>
    </location>
</feature>
<comment type="caution">
    <text evidence="2">The sequence shown here is derived from an EMBL/GenBank/DDBJ whole genome shotgun (WGS) entry which is preliminary data.</text>
</comment>
<gene>
    <name evidence="2" type="ORF">LWI28_012092</name>
</gene>
<dbReference type="PANTHER" id="PTHR33223">
    <property type="entry name" value="CCHC-TYPE DOMAIN-CONTAINING PROTEIN"/>
    <property type="match status" value="1"/>
</dbReference>
<feature type="compositionally biased region" description="Basic and acidic residues" evidence="1">
    <location>
        <begin position="123"/>
        <end position="136"/>
    </location>
</feature>
<evidence type="ECO:0000256" key="1">
    <source>
        <dbReference type="SAM" id="MobiDB-lite"/>
    </source>
</evidence>
<protein>
    <recommendedName>
        <fullName evidence="4">Retrotransposon gag domain-containing protein</fullName>
    </recommendedName>
</protein>
<evidence type="ECO:0000313" key="3">
    <source>
        <dbReference type="Proteomes" id="UP001064489"/>
    </source>
</evidence>
<dbReference type="PANTHER" id="PTHR33223:SF10">
    <property type="entry name" value="AMINOTRANSFERASE-LIKE PLANT MOBILE DOMAIN-CONTAINING PROTEIN"/>
    <property type="match status" value="1"/>
</dbReference>
<dbReference type="AlphaFoldDB" id="A0AAD5P444"/>
<name>A0AAD5P444_ACENE</name>